<sequence length="214" mass="24559">MSSDINEVTNEKLKREIKSLKEDCLQICNASQWEYNSVCRMNPDEANEKAQCYIKALQTEIQYTETSINVDEGIIINQFLSEIIEKTKQIEELTIFTQAAANDVQAKIDRTSPALDFILSILEADEQPRDFLTSLQKSLVFASKFSVSFSSSFNFILSRFSFTKALTLMQESQNAESNGYVPVTVENFRFVEMLIKLNLVKLNPYNKKEVKLDY</sequence>
<name>A0ACC1DEB5_9NEOP</name>
<evidence type="ECO:0000313" key="1">
    <source>
        <dbReference type="EMBL" id="KAJ0182283.1"/>
    </source>
</evidence>
<evidence type="ECO:0000313" key="2">
    <source>
        <dbReference type="Proteomes" id="UP000824533"/>
    </source>
</evidence>
<organism evidence="1 2">
    <name type="scientific">Dendrolimus kikuchii</name>
    <dbReference type="NCBI Taxonomy" id="765133"/>
    <lineage>
        <taxon>Eukaryota</taxon>
        <taxon>Metazoa</taxon>
        <taxon>Ecdysozoa</taxon>
        <taxon>Arthropoda</taxon>
        <taxon>Hexapoda</taxon>
        <taxon>Insecta</taxon>
        <taxon>Pterygota</taxon>
        <taxon>Neoptera</taxon>
        <taxon>Endopterygota</taxon>
        <taxon>Lepidoptera</taxon>
        <taxon>Glossata</taxon>
        <taxon>Ditrysia</taxon>
        <taxon>Bombycoidea</taxon>
        <taxon>Lasiocampidae</taxon>
        <taxon>Dendrolimus</taxon>
    </lineage>
</organism>
<proteinExistence type="predicted"/>
<comment type="caution">
    <text evidence="1">The sequence shown here is derived from an EMBL/GenBank/DDBJ whole genome shotgun (WGS) entry which is preliminary data.</text>
</comment>
<accession>A0ACC1DEB5</accession>
<reference evidence="1 2" key="1">
    <citation type="journal article" date="2021" name="Front. Genet.">
        <title>Chromosome-Level Genome Assembly Reveals Significant Gene Expansion in the Toll and IMD Signaling Pathways of Dendrolimus kikuchii.</title>
        <authorList>
            <person name="Zhou J."/>
            <person name="Wu P."/>
            <person name="Xiong Z."/>
            <person name="Liu N."/>
            <person name="Zhao N."/>
            <person name="Ji M."/>
            <person name="Qiu Y."/>
            <person name="Yang B."/>
        </authorList>
    </citation>
    <scope>NUCLEOTIDE SEQUENCE [LARGE SCALE GENOMIC DNA]</scope>
    <source>
        <strain evidence="1">Ann1</strain>
    </source>
</reference>
<protein>
    <submittedName>
        <fullName evidence="1">Uncharacterized protein</fullName>
    </submittedName>
</protein>
<gene>
    <name evidence="1" type="ORF">K1T71_001652</name>
</gene>
<dbReference type="EMBL" id="CM034389">
    <property type="protein sequence ID" value="KAJ0182283.1"/>
    <property type="molecule type" value="Genomic_DNA"/>
</dbReference>
<keyword evidence="2" id="KW-1185">Reference proteome</keyword>
<dbReference type="Proteomes" id="UP000824533">
    <property type="component" value="Linkage Group LG03"/>
</dbReference>